<dbReference type="UniPathway" id="UPA00850"/>
<organism evidence="6">
    <name type="scientific">Gongylonema pulchrum</name>
    <dbReference type="NCBI Taxonomy" id="637853"/>
    <lineage>
        <taxon>Eukaryota</taxon>
        <taxon>Metazoa</taxon>
        <taxon>Ecdysozoa</taxon>
        <taxon>Nematoda</taxon>
        <taxon>Chromadorea</taxon>
        <taxon>Rhabditida</taxon>
        <taxon>Spirurina</taxon>
        <taxon>Spiruromorpha</taxon>
        <taxon>Spiruroidea</taxon>
        <taxon>Gongylonematidae</taxon>
        <taxon>Gongylonema</taxon>
    </lineage>
</organism>
<dbReference type="PROSITE" id="PS01012">
    <property type="entry name" value="FOLYLPOLYGLU_SYNT_2"/>
    <property type="match status" value="1"/>
</dbReference>
<dbReference type="InterPro" id="IPR001645">
    <property type="entry name" value="Folylpolyglutamate_synth"/>
</dbReference>
<sequence length="241" mass="27096">LDDIDSLNVIHVAGTKGKGSTCALTESILRQFGLKTGFYSSPHLIHVRERIRINGIPLSENEFIKYFDDVYNRLASAVMQCGDAFKMPAYFKFLTVMAFYVFLQEKVDVAIMEVGIGGEHDCTNIVENPILCAVTTLDYDHMAMLGSTIKEIAWQKGGIFKKHSTAIVAEQEEEAMEVLRNRADERNCLFRLAPPFSAYDWPTNNNIEIGIGGVHQQHNVTVALQLAKLWLEKTNRQGKLN</sequence>
<dbReference type="Gene3D" id="3.40.1190.10">
    <property type="entry name" value="Mur-like, catalytic domain"/>
    <property type="match status" value="1"/>
</dbReference>
<dbReference type="InterPro" id="IPR013221">
    <property type="entry name" value="Mur_ligase_cen"/>
</dbReference>
<dbReference type="PANTHER" id="PTHR11136">
    <property type="entry name" value="FOLYLPOLYGLUTAMATE SYNTHASE-RELATED"/>
    <property type="match status" value="1"/>
</dbReference>
<dbReference type="GO" id="GO:0005739">
    <property type="term" value="C:mitochondrion"/>
    <property type="evidence" value="ECO:0007669"/>
    <property type="project" value="TreeGrafter"/>
</dbReference>
<keyword evidence="4" id="KW-0067">ATP-binding</keyword>
<proteinExistence type="inferred from homology"/>
<dbReference type="InterPro" id="IPR036565">
    <property type="entry name" value="Mur-like_cat_sf"/>
</dbReference>
<evidence type="ECO:0000313" key="6">
    <source>
        <dbReference type="WBParaSite" id="GPUH_0001617601-mRNA-1"/>
    </source>
</evidence>
<dbReference type="GO" id="GO:0005524">
    <property type="term" value="F:ATP binding"/>
    <property type="evidence" value="ECO:0007669"/>
    <property type="project" value="UniProtKB-KW"/>
</dbReference>
<feature type="domain" description="Mur ligase central" evidence="5">
    <location>
        <begin position="100"/>
        <end position="186"/>
    </location>
</feature>
<keyword evidence="3" id="KW-0547">Nucleotide-binding</keyword>
<dbReference type="SUPFAM" id="SSF53623">
    <property type="entry name" value="MurD-like peptide ligases, catalytic domain"/>
    <property type="match status" value="1"/>
</dbReference>
<dbReference type="GO" id="GO:0004326">
    <property type="term" value="F:tetrahydrofolylpolyglutamate synthase activity"/>
    <property type="evidence" value="ECO:0007669"/>
    <property type="project" value="InterPro"/>
</dbReference>
<dbReference type="PROSITE" id="PS01011">
    <property type="entry name" value="FOLYLPOLYGLU_SYNT_1"/>
    <property type="match status" value="1"/>
</dbReference>
<dbReference type="GO" id="GO:0005829">
    <property type="term" value="C:cytosol"/>
    <property type="evidence" value="ECO:0007669"/>
    <property type="project" value="TreeGrafter"/>
</dbReference>
<dbReference type="NCBIfam" id="TIGR01499">
    <property type="entry name" value="folC"/>
    <property type="match status" value="1"/>
</dbReference>
<evidence type="ECO:0000256" key="1">
    <source>
        <dbReference type="ARBA" id="ARBA00008276"/>
    </source>
</evidence>
<accession>A0A183E5B3</accession>
<dbReference type="Pfam" id="PF08245">
    <property type="entry name" value="Mur_ligase_M"/>
    <property type="match status" value="1"/>
</dbReference>
<reference evidence="6" key="1">
    <citation type="submission" date="2016-06" db="UniProtKB">
        <authorList>
            <consortium name="WormBaseParasite"/>
        </authorList>
    </citation>
    <scope>IDENTIFICATION</scope>
</reference>
<comment type="similarity">
    <text evidence="1">Belongs to the folylpolyglutamate synthase family.</text>
</comment>
<evidence type="ECO:0000256" key="4">
    <source>
        <dbReference type="ARBA" id="ARBA00022840"/>
    </source>
</evidence>
<dbReference type="AlphaFoldDB" id="A0A183E5B3"/>
<protein>
    <submittedName>
        <fullName evidence="6">Tetrahydrofolate synthase</fullName>
    </submittedName>
</protein>
<evidence type="ECO:0000256" key="2">
    <source>
        <dbReference type="ARBA" id="ARBA00022598"/>
    </source>
</evidence>
<dbReference type="InterPro" id="IPR018109">
    <property type="entry name" value="Folylpolyglutamate_synth_CS"/>
</dbReference>
<dbReference type="PANTHER" id="PTHR11136:SF5">
    <property type="entry name" value="FOLYLPOLYGLUTAMATE SYNTHASE, MITOCHONDRIAL"/>
    <property type="match status" value="1"/>
</dbReference>
<evidence type="ECO:0000259" key="5">
    <source>
        <dbReference type="Pfam" id="PF08245"/>
    </source>
</evidence>
<evidence type="ECO:0000256" key="3">
    <source>
        <dbReference type="ARBA" id="ARBA00022741"/>
    </source>
</evidence>
<keyword evidence="2" id="KW-0436">Ligase</keyword>
<name>A0A183E5B3_9BILA</name>
<dbReference type="WBParaSite" id="GPUH_0001617601-mRNA-1">
    <property type="protein sequence ID" value="GPUH_0001617601-mRNA-1"/>
    <property type="gene ID" value="GPUH_0001617601"/>
</dbReference>